<dbReference type="EMBL" id="QDKG01000005">
    <property type="protein sequence ID" value="PVH24451.1"/>
    <property type="molecule type" value="Genomic_DNA"/>
</dbReference>
<proteinExistence type="predicted"/>
<name>A0A2T8HG81_9SPHI</name>
<reference evidence="3 4" key="1">
    <citation type="submission" date="2018-04" db="EMBL/GenBank/DDBJ databases">
        <title>Sphingobacterium cortibacter sp. nov.</title>
        <authorList>
            <person name="Li Y."/>
        </authorList>
    </citation>
    <scope>NUCLEOTIDE SEQUENCE [LARGE SCALE GENOMIC DNA]</scope>
    <source>
        <strain evidence="3 4">2c-3</strain>
    </source>
</reference>
<sequence length="183" mass="21451">MMKYILFTFLILVRLSAFSQQDLHPLENTTLRYPEMDQYKGTWRGQTDGIILTLTLTERYLQKIPFLDNAYIDYLIGYHEIKKDGKVISSSLVDSNHKALDKKYTIDLSFFPKNFRKNITKLTGSVIQEDNRNFYEKIEVVVQGNKLILKITPRERLNITFKGDLPPKELLPSDKTFVLERVK</sequence>
<dbReference type="RefSeq" id="WP_116776400.1">
    <property type="nucleotide sequence ID" value="NZ_QDKG01000005.1"/>
</dbReference>
<keyword evidence="4" id="KW-1185">Reference proteome</keyword>
<protein>
    <recommendedName>
        <fullName evidence="2">DUF6705 domain-containing protein</fullName>
    </recommendedName>
</protein>
<gene>
    <name evidence="3" type="ORF">DC487_12970</name>
</gene>
<evidence type="ECO:0000313" key="3">
    <source>
        <dbReference type="EMBL" id="PVH24451.1"/>
    </source>
</evidence>
<organism evidence="3 4">
    <name type="scientific">Sphingobacterium corticibacter</name>
    <dbReference type="NCBI Taxonomy" id="2171749"/>
    <lineage>
        <taxon>Bacteria</taxon>
        <taxon>Pseudomonadati</taxon>
        <taxon>Bacteroidota</taxon>
        <taxon>Sphingobacteriia</taxon>
        <taxon>Sphingobacteriales</taxon>
        <taxon>Sphingobacteriaceae</taxon>
        <taxon>Sphingobacterium</taxon>
    </lineage>
</organism>
<feature type="domain" description="DUF6705" evidence="2">
    <location>
        <begin position="2"/>
        <end position="176"/>
    </location>
</feature>
<comment type="caution">
    <text evidence="3">The sequence shown here is derived from an EMBL/GenBank/DDBJ whole genome shotgun (WGS) entry which is preliminary data.</text>
</comment>
<dbReference type="Proteomes" id="UP000245627">
    <property type="component" value="Unassembled WGS sequence"/>
</dbReference>
<accession>A0A2T8HG81</accession>
<evidence type="ECO:0000256" key="1">
    <source>
        <dbReference type="SAM" id="SignalP"/>
    </source>
</evidence>
<dbReference type="OrthoDB" id="1452870at2"/>
<dbReference type="InterPro" id="IPR046551">
    <property type="entry name" value="DUF6705"/>
</dbReference>
<feature type="signal peptide" evidence="1">
    <location>
        <begin position="1"/>
        <end position="19"/>
    </location>
</feature>
<dbReference type="Pfam" id="PF20448">
    <property type="entry name" value="DUF6705"/>
    <property type="match status" value="1"/>
</dbReference>
<keyword evidence="1" id="KW-0732">Signal</keyword>
<dbReference type="AlphaFoldDB" id="A0A2T8HG81"/>
<evidence type="ECO:0000259" key="2">
    <source>
        <dbReference type="Pfam" id="PF20448"/>
    </source>
</evidence>
<feature type="chain" id="PRO_5015642579" description="DUF6705 domain-containing protein" evidence="1">
    <location>
        <begin position="20"/>
        <end position="183"/>
    </location>
</feature>
<evidence type="ECO:0000313" key="4">
    <source>
        <dbReference type="Proteomes" id="UP000245627"/>
    </source>
</evidence>